<gene>
    <name evidence="1" type="ORF">LMG23992_01886</name>
</gene>
<protein>
    <submittedName>
        <fullName evidence="1">Uncharacterized protein</fullName>
    </submittedName>
</protein>
<dbReference type="EMBL" id="CAJZAI010000003">
    <property type="protein sequence ID" value="CAG9170945.1"/>
    <property type="molecule type" value="Genomic_DNA"/>
</dbReference>
<organism evidence="1 2">
    <name type="scientific">Cupriavidus laharis</name>
    <dbReference type="NCBI Taxonomy" id="151654"/>
    <lineage>
        <taxon>Bacteria</taxon>
        <taxon>Pseudomonadati</taxon>
        <taxon>Pseudomonadota</taxon>
        <taxon>Betaproteobacteria</taxon>
        <taxon>Burkholderiales</taxon>
        <taxon>Burkholderiaceae</taxon>
        <taxon>Cupriavidus</taxon>
    </lineage>
</organism>
<evidence type="ECO:0000313" key="1">
    <source>
        <dbReference type="EMBL" id="CAG9170945.1"/>
    </source>
</evidence>
<proteinExistence type="predicted"/>
<comment type="caution">
    <text evidence="1">The sequence shown here is derived from an EMBL/GenBank/DDBJ whole genome shotgun (WGS) entry which is preliminary data.</text>
</comment>
<evidence type="ECO:0000313" key="2">
    <source>
        <dbReference type="Proteomes" id="UP000727654"/>
    </source>
</evidence>
<sequence length="105" mass="12079">MFRSMNSCSESAPILPESCQLHEQRRTESKLLRKRLEQGQMSIEATFDAATHLVADRKPSTRAFHNPVMRKAETPHLFRFHRTTRLFSHGIFATRSASYALIFSA</sequence>
<keyword evidence="2" id="KW-1185">Reference proteome</keyword>
<accession>A0ABM8WTY3</accession>
<reference evidence="1 2" key="1">
    <citation type="submission" date="2021-08" db="EMBL/GenBank/DDBJ databases">
        <authorList>
            <person name="Peeters C."/>
        </authorList>
    </citation>
    <scope>NUCLEOTIDE SEQUENCE [LARGE SCALE GENOMIC DNA]</scope>
    <source>
        <strain evidence="1 2">LMG 23992</strain>
    </source>
</reference>
<dbReference type="Proteomes" id="UP000727654">
    <property type="component" value="Unassembled WGS sequence"/>
</dbReference>
<name>A0ABM8WTY3_9BURK</name>